<accession>A0A6M2DB18</accession>
<proteinExistence type="predicted"/>
<keyword evidence="1" id="KW-0812">Transmembrane</keyword>
<keyword evidence="1" id="KW-0472">Membrane</keyword>
<protein>
    <submittedName>
        <fullName evidence="2">Uncharacterized protein</fullName>
    </submittedName>
</protein>
<dbReference type="EMBL" id="GHWJ01010776">
    <property type="protein sequence ID" value="NOV43513.1"/>
    <property type="molecule type" value="Transcribed_RNA"/>
</dbReference>
<organism evidence="2">
    <name type="scientific">Rhipicephalus microplus</name>
    <name type="common">Cattle tick</name>
    <name type="synonym">Boophilus microplus</name>
    <dbReference type="NCBI Taxonomy" id="6941"/>
    <lineage>
        <taxon>Eukaryota</taxon>
        <taxon>Metazoa</taxon>
        <taxon>Ecdysozoa</taxon>
        <taxon>Arthropoda</taxon>
        <taxon>Chelicerata</taxon>
        <taxon>Arachnida</taxon>
        <taxon>Acari</taxon>
        <taxon>Parasitiformes</taxon>
        <taxon>Ixodida</taxon>
        <taxon>Ixodoidea</taxon>
        <taxon>Ixodidae</taxon>
        <taxon>Rhipicephalinae</taxon>
        <taxon>Rhipicephalus</taxon>
        <taxon>Boophilus</taxon>
    </lineage>
</organism>
<evidence type="ECO:0000313" key="2">
    <source>
        <dbReference type="EMBL" id="NOV43513.1"/>
    </source>
</evidence>
<sequence length="71" mass="7879">MLLRFRNICKVYKMKSYSLKLVLALLLHLTSSWKIDLPFLHTLLLGHHGAILASAAGLLLLGTSGTLYTVQ</sequence>
<feature type="transmembrane region" description="Helical" evidence="1">
    <location>
        <begin position="50"/>
        <end position="70"/>
    </location>
</feature>
<keyword evidence="1" id="KW-1133">Transmembrane helix</keyword>
<name>A0A6M2DB18_RHIMP</name>
<evidence type="ECO:0000256" key="1">
    <source>
        <dbReference type="SAM" id="Phobius"/>
    </source>
</evidence>
<dbReference type="AlphaFoldDB" id="A0A6M2DB18"/>
<reference evidence="2" key="1">
    <citation type="submission" date="2019-09" db="EMBL/GenBank/DDBJ databases">
        <title>Organ-specific transcriptomic study of the physiology of the cattle tick, Rhipicephalus microplus.</title>
        <authorList>
            <person name="Tirloni L."/>
            <person name="Braz G."/>
            <person name="Gandara A.C.P."/>
            <person name="Sabadin G.A."/>
            <person name="da Silva R.M."/>
            <person name="Guizzo M.G."/>
            <person name="Machado J.A."/>
            <person name="Costa E.P."/>
            <person name="Gomes H.F."/>
            <person name="Moraes J."/>
            <person name="Mota M.B.S."/>
            <person name="Mesquita R.D."/>
            <person name="Alvarenga P.H."/>
            <person name="Alves F."/>
            <person name="Seixas A."/>
            <person name="da Fonseca R.N."/>
            <person name="Fogaca A."/>
            <person name="Logullo C."/>
            <person name="Tanaka A."/>
            <person name="Daffre S."/>
            <person name="Termignoni C."/>
            <person name="Vaz I.S.Jr."/>
            <person name="Oliveira P.L."/>
            <person name="Ribeiro J.M."/>
        </authorList>
    </citation>
    <scope>NUCLEOTIDE SEQUENCE</scope>
    <source>
        <strain evidence="2">Porto Alegre</strain>
    </source>
</reference>